<evidence type="ECO:0000313" key="2">
    <source>
        <dbReference type="EMBL" id="OAD57102.1"/>
    </source>
</evidence>
<protein>
    <submittedName>
        <fullName evidence="2">NADH dehydrogenase [ubiquinone] 1 alpha subcomplex subunit 4</fullName>
    </submittedName>
</protein>
<evidence type="ECO:0000313" key="3">
    <source>
        <dbReference type="Proteomes" id="UP000250275"/>
    </source>
</evidence>
<name>A0A310SP47_9HYME</name>
<dbReference type="OrthoDB" id="5511684at2759"/>
<dbReference type="PANTHER" id="PTHR14256">
    <property type="entry name" value="NADH-UBIQUINONE OXIDOREDUCTASE MLRQ SUBUNIT"/>
    <property type="match status" value="1"/>
</dbReference>
<keyword evidence="2" id="KW-0830">Ubiquinone</keyword>
<keyword evidence="3" id="KW-1185">Reference proteome</keyword>
<organism evidence="2 3">
    <name type="scientific">Eufriesea mexicana</name>
    <dbReference type="NCBI Taxonomy" id="516756"/>
    <lineage>
        <taxon>Eukaryota</taxon>
        <taxon>Metazoa</taxon>
        <taxon>Ecdysozoa</taxon>
        <taxon>Arthropoda</taxon>
        <taxon>Hexapoda</taxon>
        <taxon>Insecta</taxon>
        <taxon>Pterygota</taxon>
        <taxon>Neoptera</taxon>
        <taxon>Endopterygota</taxon>
        <taxon>Hymenoptera</taxon>
        <taxon>Apocrita</taxon>
        <taxon>Aculeata</taxon>
        <taxon>Apoidea</taxon>
        <taxon>Anthophila</taxon>
        <taxon>Apidae</taxon>
        <taxon>Eufriesea</taxon>
    </lineage>
</organism>
<reference evidence="2 3" key="1">
    <citation type="submission" date="2015-07" db="EMBL/GenBank/DDBJ databases">
        <title>The genome of Eufriesea mexicana.</title>
        <authorList>
            <person name="Pan H."/>
            <person name="Kapheim K."/>
        </authorList>
    </citation>
    <scope>NUCLEOTIDE SEQUENCE [LARGE SCALE GENOMIC DNA]</scope>
    <source>
        <strain evidence="2">0111107269</strain>
        <tissue evidence="2">Whole body</tissue>
    </source>
</reference>
<dbReference type="EMBL" id="KQ761768">
    <property type="protein sequence ID" value="OAD57102.1"/>
    <property type="molecule type" value="Genomic_DNA"/>
</dbReference>
<proteinExistence type="predicted"/>
<dbReference type="PROSITE" id="PS51257">
    <property type="entry name" value="PROKAR_LIPOPROTEIN"/>
    <property type="match status" value="1"/>
</dbReference>
<feature type="transmembrane region" description="Helical" evidence="1">
    <location>
        <begin position="20"/>
        <end position="42"/>
    </location>
</feature>
<sequence length="103" mass="12276">MFGRMQGLTWESLKKNYMLIPLFFCIGFGACAASGYILRCAIKSPDVAWSNKRNPEPWNEYKDKDYKVFYTYNNIKYGLYQFRIRVNTKLCLQNIEDFLYKLV</sequence>
<keyword evidence="1" id="KW-1133">Transmembrane helix</keyword>
<gene>
    <name evidence="2" type="ORF">WN48_02676</name>
</gene>
<dbReference type="PANTHER" id="PTHR14256:SF1">
    <property type="entry name" value="GEO09626P1"/>
    <property type="match status" value="1"/>
</dbReference>
<keyword evidence="1" id="KW-0472">Membrane</keyword>
<dbReference type="AlphaFoldDB" id="A0A310SP47"/>
<dbReference type="InterPro" id="IPR010530">
    <property type="entry name" value="B12D"/>
</dbReference>
<accession>A0A310SP47</accession>
<dbReference type="Proteomes" id="UP000250275">
    <property type="component" value="Unassembled WGS sequence"/>
</dbReference>
<keyword evidence="1" id="KW-0812">Transmembrane</keyword>
<dbReference type="Pfam" id="PF06522">
    <property type="entry name" value="B12D"/>
    <property type="match status" value="1"/>
</dbReference>
<evidence type="ECO:0000256" key="1">
    <source>
        <dbReference type="SAM" id="Phobius"/>
    </source>
</evidence>